<dbReference type="Proteomes" id="UP000274756">
    <property type="component" value="Unassembled WGS sequence"/>
</dbReference>
<evidence type="ECO:0000256" key="2">
    <source>
        <dbReference type="ARBA" id="ARBA00006432"/>
    </source>
</evidence>
<dbReference type="GO" id="GO:0005777">
    <property type="term" value="C:peroxisome"/>
    <property type="evidence" value="ECO:0007669"/>
    <property type="project" value="UniProtKB-SubCell"/>
</dbReference>
<dbReference type="PANTHER" id="PTHR24096">
    <property type="entry name" value="LONG-CHAIN-FATTY-ACID--COA LIGASE"/>
    <property type="match status" value="1"/>
</dbReference>
<accession>A0A0N4U752</accession>
<reference evidence="7 9" key="2">
    <citation type="submission" date="2018-11" db="EMBL/GenBank/DDBJ databases">
        <authorList>
            <consortium name="Pathogen Informatics"/>
        </authorList>
    </citation>
    <scope>NUCLEOTIDE SEQUENCE [LARGE SCALE GENOMIC DNA]</scope>
</reference>
<feature type="domain" description="AMP-binding enzyme C-terminal" evidence="6">
    <location>
        <begin position="359"/>
        <end position="435"/>
    </location>
</feature>
<evidence type="ECO:0000313" key="7">
    <source>
        <dbReference type="EMBL" id="VDN50054.1"/>
    </source>
</evidence>
<dbReference type="InterPro" id="IPR020845">
    <property type="entry name" value="AMP-binding_CS"/>
</dbReference>
<dbReference type="Gene3D" id="3.30.300.30">
    <property type="match status" value="1"/>
</dbReference>
<feature type="domain" description="AMP-dependent synthetase/ligase" evidence="5">
    <location>
        <begin position="129"/>
        <end position="348"/>
    </location>
</feature>
<evidence type="ECO:0000256" key="3">
    <source>
        <dbReference type="ARBA" id="ARBA00022598"/>
    </source>
</evidence>
<dbReference type="STRING" id="318479.A0A0N4U752"/>
<dbReference type="GO" id="GO:0016405">
    <property type="term" value="F:CoA-ligase activity"/>
    <property type="evidence" value="ECO:0007669"/>
    <property type="project" value="TreeGrafter"/>
</dbReference>
<protein>
    <submittedName>
        <fullName evidence="10">AMP-binding domain-containing protein</fullName>
    </submittedName>
</protein>
<organism evidence="8 10">
    <name type="scientific">Dracunculus medinensis</name>
    <name type="common">Guinea worm</name>
    <dbReference type="NCBI Taxonomy" id="318479"/>
    <lineage>
        <taxon>Eukaryota</taxon>
        <taxon>Metazoa</taxon>
        <taxon>Ecdysozoa</taxon>
        <taxon>Nematoda</taxon>
        <taxon>Chromadorea</taxon>
        <taxon>Rhabditida</taxon>
        <taxon>Spirurina</taxon>
        <taxon>Dracunculoidea</taxon>
        <taxon>Dracunculidae</taxon>
        <taxon>Dracunculus</taxon>
    </lineage>
</organism>
<dbReference type="PROSITE" id="PS00455">
    <property type="entry name" value="AMP_BINDING"/>
    <property type="match status" value="1"/>
</dbReference>
<evidence type="ECO:0000313" key="10">
    <source>
        <dbReference type="WBParaSite" id="DME_0000279801-mRNA-1"/>
    </source>
</evidence>
<dbReference type="AlphaFoldDB" id="A0A0N4U752"/>
<dbReference type="InterPro" id="IPR042099">
    <property type="entry name" value="ANL_N_sf"/>
</dbReference>
<dbReference type="Pfam" id="PF13193">
    <property type="entry name" value="AMP-binding_C"/>
    <property type="match status" value="1"/>
</dbReference>
<evidence type="ECO:0000259" key="5">
    <source>
        <dbReference type="Pfam" id="PF00501"/>
    </source>
</evidence>
<keyword evidence="4" id="KW-0576">Peroxisome</keyword>
<evidence type="ECO:0000313" key="8">
    <source>
        <dbReference type="Proteomes" id="UP000038040"/>
    </source>
</evidence>
<evidence type="ECO:0000259" key="6">
    <source>
        <dbReference type="Pfam" id="PF13193"/>
    </source>
</evidence>
<dbReference type="SUPFAM" id="SSF56801">
    <property type="entry name" value="Acetyl-CoA synthetase-like"/>
    <property type="match status" value="1"/>
</dbReference>
<dbReference type="PANTHER" id="PTHR24096:SF149">
    <property type="entry name" value="AMP-BINDING DOMAIN-CONTAINING PROTEIN-RELATED"/>
    <property type="match status" value="1"/>
</dbReference>
<dbReference type="Pfam" id="PF00501">
    <property type="entry name" value="AMP-binding"/>
    <property type="match status" value="1"/>
</dbReference>
<gene>
    <name evidence="7" type="ORF">DME_LOCUS27</name>
</gene>
<reference evidence="10" key="1">
    <citation type="submission" date="2017-02" db="UniProtKB">
        <authorList>
            <consortium name="WormBaseParasite"/>
        </authorList>
    </citation>
    <scope>IDENTIFICATION</scope>
</reference>
<dbReference type="Proteomes" id="UP000038040">
    <property type="component" value="Unplaced"/>
</dbReference>
<dbReference type="EMBL" id="UYYG01000001">
    <property type="protein sequence ID" value="VDN50054.1"/>
    <property type="molecule type" value="Genomic_DNA"/>
</dbReference>
<dbReference type="Gene3D" id="3.40.50.12780">
    <property type="entry name" value="N-terminal domain of ligase-like"/>
    <property type="match status" value="1"/>
</dbReference>
<dbReference type="InterPro" id="IPR000873">
    <property type="entry name" value="AMP-dep_synth/lig_dom"/>
</dbReference>
<dbReference type="InterPro" id="IPR045851">
    <property type="entry name" value="AMP-bd_C_sf"/>
</dbReference>
<evidence type="ECO:0000256" key="1">
    <source>
        <dbReference type="ARBA" id="ARBA00004275"/>
    </source>
</evidence>
<dbReference type="InterPro" id="IPR025110">
    <property type="entry name" value="AMP-bd_C"/>
</dbReference>
<dbReference type="WBParaSite" id="DME_0000279801-mRNA-1">
    <property type="protein sequence ID" value="DME_0000279801-mRNA-1"/>
    <property type="gene ID" value="DME_0000279801"/>
</dbReference>
<sequence length="443" mass="49575">MNESKIIRSAFTSPSPITNKSFCDYFLEKVRKYDILNGNSEFHVEPRTEVTLNCRDMHNRIAQMRSALIRVGMEDATVGTYAGNSSDFLMFCLAAMANRLTVQEYFRDVDVKWILTEELYIEKILAMDLPNAPAMIFISSGTTGPPKKIVLDHRALIANIEITRIMTEEPTENYRMVVLNENDVSYGVLPYFHLGGLMTVFCQLAQGTKIIINQRFDAEIFLKDISKYQVTVLNIVPPILNFLLDSNLVKTCDLSTIRLIFIGAAPVDPLLIGDAKKKLQLENFIQLYGTTEAGMMVFMHPISSRTKLESCGIPLPGVHCKIVDPESGKLCGSLETGELWLRTSTMMPQELNKRVSPYELEQAVAAIPGVDRCVVIGIPDARSGQLPKAFISLKQGAFLDEQTVHTIINEKFASYKHLDGGIEFVENFPTTASGKIARYKLLN</sequence>
<name>A0A0N4U752_DRAME</name>
<proteinExistence type="inferred from homology"/>
<comment type="subcellular location">
    <subcellularLocation>
        <location evidence="1">Peroxisome</location>
    </subcellularLocation>
</comment>
<evidence type="ECO:0000313" key="9">
    <source>
        <dbReference type="Proteomes" id="UP000274756"/>
    </source>
</evidence>
<comment type="similarity">
    <text evidence="2">Belongs to the ATP-dependent AMP-binding enzyme family.</text>
</comment>
<keyword evidence="9" id="KW-1185">Reference proteome</keyword>
<evidence type="ECO:0000256" key="4">
    <source>
        <dbReference type="ARBA" id="ARBA00023140"/>
    </source>
</evidence>
<keyword evidence="3" id="KW-0436">Ligase</keyword>
<dbReference type="OrthoDB" id="10253869at2759"/>